<keyword evidence="2" id="KW-1185">Reference proteome</keyword>
<comment type="caution">
    <text evidence="1">The sequence shown here is derived from an EMBL/GenBank/DDBJ whole genome shotgun (WGS) entry which is preliminary data.</text>
</comment>
<gene>
    <name evidence="1" type="ORF">E9934_16695</name>
</gene>
<keyword evidence="1" id="KW-0489">Methyltransferase</keyword>
<dbReference type="RefSeq" id="WP_136564038.1">
    <property type="nucleotide sequence ID" value="NZ_STGW01000015.1"/>
</dbReference>
<dbReference type="CDD" id="cd02440">
    <property type="entry name" value="AdoMet_MTases"/>
    <property type="match status" value="1"/>
</dbReference>
<dbReference type="OrthoDB" id="189743at2"/>
<dbReference type="Proteomes" id="UP000307087">
    <property type="component" value="Unassembled WGS sequence"/>
</dbReference>
<dbReference type="Gene3D" id="3.40.50.150">
    <property type="entry name" value="Vaccinia Virus protein VP39"/>
    <property type="match status" value="1"/>
</dbReference>
<dbReference type="SUPFAM" id="SSF53335">
    <property type="entry name" value="S-adenosyl-L-methionine-dependent methyltransferases"/>
    <property type="match status" value="1"/>
</dbReference>
<keyword evidence="1" id="KW-0808">Transferase</keyword>
<accession>A0A4S8N2K2</accession>
<dbReference type="GO" id="GO:0008168">
    <property type="term" value="F:methyltransferase activity"/>
    <property type="evidence" value="ECO:0007669"/>
    <property type="project" value="UniProtKB-KW"/>
</dbReference>
<proteinExistence type="predicted"/>
<dbReference type="Pfam" id="PF13489">
    <property type="entry name" value="Methyltransf_23"/>
    <property type="match status" value="1"/>
</dbReference>
<dbReference type="PANTHER" id="PTHR43861:SF5">
    <property type="entry name" value="BLL5978 PROTEIN"/>
    <property type="match status" value="1"/>
</dbReference>
<evidence type="ECO:0000313" key="2">
    <source>
        <dbReference type="Proteomes" id="UP000307087"/>
    </source>
</evidence>
<dbReference type="GO" id="GO:0032259">
    <property type="term" value="P:methylation"/>
    <property type="evidence" value="ECO:0007669"/>
    <property type="project" value="UniProtKB-KW"/>
</dbReference>
<dbReference type="AlphaFoldDB" id="A0A4S8N2K2"/>
<dbReference type="InterPro" id="IPR029063">
    <property type="entry name" value="SAM-dependent_MTases_sf"/>
</dbReference>
<dbReference type="PANTHER" id="PTHR43861">
    <property type="entry name" value="TRANS-ACONITATE 2-METHYLTRANSFERASE-RELATED"/>
    <property type="match status" value="1"/>
</dbReference>
<dbReference type="EMBL" id="STGW01000015">
    <property type="protein sequence ID" value="THV09209.1"/>
    <property type="molecule type" value="Genomic_DNA"/>
</dbReference>
<reference evidence="1 2" key="1">
    <citation type="journal article" date="2009" name="Int. J. Syst. Evol. Microbiol.">
        <title>Nocardioides caeni sp. nov., isolated from wastewater.</title>
        <authorList>
            <person name="Yoon J.H."/>
            <person name="Kang S.J."/>
            <person name="Park S."/>
            <person name="Kim W."/>
            <person name="Oh T.K."/>
        </authorList>
    </citation>
    <scope>NUCLEOTIDE SEQUENCE [LARGE SCALE GENOMIC DNA]</scope>
    <source>
        <strain evidence="1 2">DSM 23134</strain>
    </source>
</reference>
<organism evidence="1 2">
    <name type="scientific">Nocardioides caeni</name>
    <dbReference type="NCBI Taxonomy" id="574700"/>
    <lineage>
        <taxon>Bacteria</taxon>
        <taxon>Bacillati</taxon>
        <taxon>Actinomycetota</taxon>
        <taxon>Actinomycetes</taxon>
        <taxon>Propionibacteriales</taxon>
        <taxon>Nocardioidaceae</taxon>
        <taxon>Nocardioides</taxon>
    </lineage>
</organism>
<evidence type="ECO:0000313" key="1">
    <source>
        <dbReference type="EMBL" id="THV09209.1"/>
    </source>
</evidence>
<name>A0A4S8N2K2_9ACTN</name>
<sequence length="305" mass="33490">MNSPPAPPADSLVTVDTCLACRSRDVRTHAPSGRTGFVILQCRDCGLRFLRDRLSLDAVVSDYDMDADAYAAFTDITRPEVIDSSHAEVLERIDQLVGPKPGRSLFDVGAGDGGFLAMARERGFAPAGNELSSGAIEMAWERNKVELHKGDLATLDAGLHDAVTLWCVLAHVPDGDVLLEDVKKVLKPGGLMFLQTPRWSKMDGMGMVAHDATKGRASRITDRRMAMHHMSLHTVKSMRATLERLGWEVVSIEPHVRYSLTTASYLHSLGISEKAAERASRPVNALLDRDLFFRNVLDVYARIPG</sequence>
<protein>
    <submittedName>
        <fullName evidence="1">Class I SAM-dependent methyltransferase</fullName>
    </submittedName>
</protein>